<accession>A0A1C3V803</accession>
<proteinExistence type="predicted"/>
<feature type="domain" description="Antitoxin SocA-like Panacea" evidence="1">
    <location>
        <begin position="40"/>
        <end position="150"/>
    </location>
</feature>
<keyword evidence="3" id="KW-1185">Reference proteome</keyword>
<dbReference type="Proteomes" id="UP000186228">
    <property type="component" value="Unassembled WGS sequence"/>
</dbReference>
<sequence>MFIYFGVMTMIRFRFSPQKAFAALNWMVNDHPGIDLHAVLKSCYFADSTHLNQQYRPIFGATYRAMKFGPVPLEIYEMAKGEALWLAEVGVEKTPWELRGYRLARSNNDSKVDLSVFSETELECLDAGIKKSTSMDFGDRTEATHGSDWQKANLGLMRYEDMIDEGDDKASIVEYLEENARFMKI</sequence>
<dbReference type="AlphaFoldDB" id="A0A1C3V803"/>
<dbReference type="Pfam" id="PF13274">
    <property type="entry name" value="SocA_Panacea"/>
    <property type="match status" value="1"/>
</dbReference>
<evidence type="ECO:0000313" key="3">
    <source>
        <dbReference type="Proteomes" id="UP000186228"/>
    </source>
</evidence>
<dbReference type="InterPro" id="IPR025272">
    <property type="entry name" value="SocA_Panacea"/>
</dbReference>
<evidence type="ECO:0000313" key="2">
    <source>
        <dbReference type="EMBL" id="SCB23873.1"/>
    </source>
</evidence>
<organism evidence="2 3">
    <name type="scientific">Rhizobium hainanense</name>
    <dbReference type="NCBI Taxonomy" id="52131"/>
    <lineage>
        <taxon>Bacteria</taxon>
        <taxon>Pseudomonadati</taxon>
        <taxon>Pseudomonadota</taxon>
        <taxon>Alphaproteobacteria</taxon>
        <taxon>Hyphomicrobiales</taxon>
        <taxon>Rhizobiaceae</taxon>
        <taxon>Rhizobium/Agrobacterium group</taxon>
        <taxon>Rhizobium</taxon>
    </lineage>
</organism>
<dbReference type="EMBL" id="FMAC01000004">
    <property type="protein sequence ID" value="SCB23873.1"/>
    <property type="molecule type" value="Genomic_DNA"/>
</dbReference>
<evidence type="ECO:0000259" key="1">
    <source>
        <dbReference type="Pfam" id="PF13274"/>
    </source>
</evidence>
<gene>
    <name evidence="2" type="ORF">GA0061100_104585</name>
</gene>
<dbReference type="STRING" id="52131.GA0061100_104585"/>
<protein>
    <recommendedName>
        <fullName evidence="1">Antitoxin SocA-like Panacea domain-containing protein</fullName>
    </recommendedName>
</protein>
<reference evidence="3" key="1">
    <citation type="submission" date="2016-08" db="EMBL/GenBank/DDBJ databases">
        <authorList>
            <person name="Varghese N."/>
            <person name="Submissions Spin"/>
        </authorList>
    </citation>
    <scope>NUCLEOTIDE SEQUENCE [LARGE SCALE GENOMIC DNA]</scope>
    <source>
        <strain evidence="3">CCBAU 57015</strain>
    </source>
</reference>
<name>A0A1C3V803_9HYPH</name>